<dbReference type="KEGG" id="pzi:CWO85_00585"/>
<evidence type="ECO:0000256" key="2">
    <source>
        <dbReference type="ARBA" id="ARBA00022763"/>
    </source>
</evidence>
<dbReference type="GO" id="GO:0016787">
    <property type="term" value="F:hydrolase activity"/>
    <property type="evidence" value="ECO:0007669"/>
    <property type="project" value="UniProtKB-KW"/>
</dbReference>
<evidence type="ECO:0000256" key="3">
    <source>
        <dbReference type="ARBA" id="ARBA00022801"/>
    </source>
</evidence>
<protein>
    <submittedName>
        <fullName evidence="10">ATP-dependent DNA helicase</fullName>
    </submittedName>
</protein>
<keyword evidence="2" id="KW-0227">DNA damage</keyword>
<dbReference type="GO" id="GO:0003678">
    <property type="term" value="F:DNA helicase activity"/>
    <property type="evidence" value="ECO:0007669"/>
    <property type="project" value="TreeGrafter"/>
</dbReference>
<dbReference type="RefSeq" id="WP_121463769.1">
    <property type="nucleotide sequence ID" value="NZ_CP025121.1"/>
</dbReference>
<dbReference type="GO" id="GO:0005524">
    <property type="term" value="F:ATP binding"/>
    <property type="evidence" value="ECO:0007669"/>
    <property type="project" value="UniProtKB-KW"/>
</dbReference>
<evidence type="ECO:0000256" key="4">
    <source>
        <dbReference type="ARBA" id="ARBA00022806"/>
    </source>
</evidence>
<sequence length="626" mass="73318">MTSDLEQIFENSDLYSQLLKNNIKNVKELIFKKPKKYQDFALTELNKITDKTKVNLYGIIIKGPVFVRNFFKKNAKMFHILTSQNTEFKVIIFNNFFFKILEYNKKIFIKGTYYNRYNTIIASFATLEANIENKVKPIYNLKDISDESLQKLIQKIFQSSKLQIKENLDIRIVTKYNLINRKEAFRNLHLPDNKQMLYKAIQRFKYEEAFIIIKKWFRKKEQLPYKTPIKCNISYVKQMIKTIPFQLTLNQKKIVNEIYSDFKKDYPTQRLIQGDVGSGKTITVFIAALGIINLNKQVLMMAPTEILAKQHYLNFKKLFPEIESIIITSKSKTKKFDQEQIKQNKYKMIFGTHLLANIDFFQLGLIVIDETHKFGTDLKNKTIAQGLTSDILYLTATPIPKTLALIYSGLLNISLLIEKPHNKHNIITKKCSFEMIIPLLKQNQLRNEQSYITVPAIKDNKKNFNIENMTVFLEKQKIEHLYILHSKQTTEQQEENIQNFIKNKQGILLSTSIIEVGIDIENVTTIIILGAEYFGLSQLHQLRGRVGRNNKQNYCFLVSTKDNERLKILEKENNVAKLSDFDLCTRGPGDFLGKEQSGFFKFQFLNITKDYMILNQIKKDFEYLSN</sequence>
<keyword evidence="6" id="KW-0238">DNA-binding</keyword>
<dbReference type="AlphaFoldDB" id="A0A660HLW2"/>
<feature type="domain" description="Helicase ATP-binding" evidence="8">
    <location>
        <begin position="261"/>
        <end position="416"/>
    </location>
</feature>
<gene>
    <name evidence="10" type="ORF">CWO85_00585</name>
</gene>
<dbReference type="InterPro" id="IPR047112">
    <property type="entry name" value="RecG/Mfd"/>
</dbReference>
<dbReference type="Gene3D" id="3.40.50.300">
    <property type="entry name" value="P-loop containing nucleotide triphosphate hydrolases"/>
    <property type="match status" value="2"/>
</dbReference>
<dbReference type="PROSITE" id="PS51192">
    <property type="entry name" value="HELICASE_ATP_BIND_1"/>
    <property type="match status" value="1"/>
</dbReference>
<keyword evidence="3" id="KW-0378">Hydrolase</keyword>
<dbReference type="InterPro" id="IPR027417">
    <property type="entry name" value="P-loop_NTPase"/>
</dbReference>
<evidence type="ECO:0000256" key="1">
    <source>
        <dbReference type="ARBA" id="ARBA00022741"/>
    </source>
</evidence>
<dbReference type="PANTHER" id="PTHR47964">
    <property type="entry name" value="ATP-DEPENDENT DNA HELICASE HOMOLOG RECG, CHLOROPLASTIC"/>
    <property type="match status" value="1"/>
</dbReference>
<dbReference type="SUPFAM" id="SSF52540">
    <property type="entry name" value="P-loop containing nucleoside triphosphate hydrolases"/>
    <property type="match status" value="2"/>
</dbReference>
<organism evidence="10 11">
    <name type="scientific">Ziziphus jujuba witches'-broom phytoplasma</name>
    <dbReference type="NCBI Taxonomy" id="135727"/>
    <lineage>
        <taxon>Bacteria</taxon>
        <taxon>Bacillati</taxon>
        <taxon>Mycoplasmatota</taxon>
        <taxon>Mollicutes</taxon>
        <taxon>Acholeplasmatales</taxon>
        <taxon>Acholeplasmataceae</taxon>
        <taxon>Candidatus Phytoplasma</taxon>
        <taxon>16SrV (Elm yellows group)</taxon>
    </lineage>
</organism>
<dbReference type="InterPro" id="IPR001650">
    <property type="entry name" value="Helicase_C-like"/>
</dbReference>
<dbReference type="OrthoDB" id="9804325at2"/>
<keyword evidence="7" id="KW-0234">DNA repair</keyword>
<evidence type="ECO:0000256" key="7">
    <source>
        <dbReference type="ARBA" id="ARBA00023204"/>
    </source>
</evidence>
<dbReference type="InterPro" id="IPR011545">
    <property type="entry name" value="DEAD/DEAH_box_helicase_dom"/>
</dbReference>
<dbReference type="PROSITE" id="PS51194">
    <property type="entry name" value="HELICASE_CTER"/>
    <property type="match status" value="1"/>
</dbReference>
<name>A0A660HLW2_ZIZJU</name>
<dbReference type="SUPFAM" id="SSF50249">
    <property type="entry name" value="Nucleic acid-binding proteins"/>
    <property type="match status" value="1"/>
</dbReference>
<dbReference type="Pfam" id="PF00271">
    <property type="entry name" value="Helicase_C"/>
    <property type="match status" value="1"/>
</dbReference>
<evidence type="ECO:0000259" key="9">
    <source>
        <dbReference type="PROSITE" id="PS51194"/>
    </source>
</evidence>
<keyword evidence="5" id="KW-0067">ATP-binding</keyword>
<evidence type="ECO:0000313" key="11">
    <source>
        <dbReference type="Proteomes" id="UP000272462"/>
    </source>
</evidence>
<reference evidence="10 11" key="1">
    <citation type="journal article" date="2018" name="BMC Genomics">
        <title>Comparative genome analysis of jujube witches'-broom Phytoplasma, an obligate pathogen that causes jujube witches'-broom disease.</title>
        <authorList>
            <person name="Wang J."/>
            <person name="Song L."/>
            <person name="Jiao Q."/>
            <person name="Yang S."/>
            <person name="Gao R."/>
            <person name="Lu X."/>
            <person name="Zhou G."/>
        </authorList>
    </citation>
    <scope>NUCLEOTIDE SEQUENCE [LARGE SCALE GENOMIC DNA]</scope>
    <source>
        <strain evidence="10">Jwb-nky</strain>
    </source>
</reference>
<dbReference type="InterPro" id="IPR014001">
    <property type="entry name" value="Helicase_ATP-bd"/>
</dbReference>
<proteinExistence type="predicted"/>
<evidence type="ECO:0000313" key="10">
    <source>
        <dbReference type="EMBL" id="AYJ01037.1"/>
    </source>
</evidence>
<evidence type="ECO:0000259" key="8">
    <source>
        <dbReference type="PROSITE" id="PS51192"/>
    </source>
</evidence>
<dbReference type="SMART" id="SM00490">
    <property type="entry name" value="HELICc"/>
    <property type="match status" value="1"/>
</dbReference>
<evidence type="ECO:0000256" key="5">
    <source>
        <dbReference type="ARBA" id="ARBA00022840"/>
    </source>
</evidence>
<keyword evidence="4 10" id="KW-0347">Helicase</keyword>
<dbReference type="Pfam" id="PF00270">
    <property type="entry name" value="DEAD"/>
    <property type="match status" value="1"/>
</dbReference>
<dbReference type="GO" id="GO:0006281">
    <property type="term" value="P:DNA repair"/>
    <property type="evidence" value="ECO:0007669"/>
    <property type="project" value="UniProtKB-KW"/>
</dbReference>
<accession>A0A660HLW2</accession>
<keyword evidence="11" id="KW-1185">Reference proteome</keyword>
<dbReference type="PANTHER" id="PTHR47964:SF1">
    <property type="entry name" value="ATP-DEPENDENT DNA HELICASE HOMOLOG RECG, CHLOROPLASTIC"/>
    <property type="match status" value="1"/>
</dbReference>
<keyword evidence="1" id="KW-0547">Nucleotide-binding</keyword>
<dbReference type="GO" id="GO:0003677">
    <property type="term" value="F:DNA binding"/>
    <property type="evidence" value="ECO:0007669"/>
    <property type="project" value="UniProtKB-KW"/>
</dbReference>
<dbReference type="SMART" id="SM00487">
    <property type="entry name" value="DEXDc"/>
    <property type="match status" value="1"/>
</dbReference>
<dbReference type="EMBL" id="CP025121">
    <property type="protein sequence ID" value="AYJ01037.1"/>
    <property type="molecule type" value="Genomic_DNA"/>
</dbReference>
<dbReference type="Proteomes" id="UP000272462">
    <property type="component" value="Chromosome"/>
</dbReference>
<dbReference type="InterPro" id="IPR012340">
    <property type="entry name" value="NA-bd_OB-fold"/>
</dbReference>
<feature type="domain" description="Helicase C-terminal" evidence="9">
    <location>
        <begin position="432"/>
        <end position="589"/>
    </location>
</feature>
<evidence type="ECO:0000256" key="6">
    <source>
        <dbReference type="ARBA" id="ARBA00023125"/>
    </source>
</evidence>